<dbReference type="InterPro" id="IPR018152">
    <property type="entry name" value="SOD_Cu/Zn_BS"/>
</dbReference>
<gene>
    <name evidence="7" type="ORF">SAMN04488123_103222</name>
</gene>
<feature type="compositionally biased region" description="Basic and acidic residues" evidence="4">
    <location>
        <begin position="165"/>
        <end position="180"/>
    </location>
</feature>
<evidence type="ECO:0000256" key="1">
    <source>
        <dbReference type="ARBA" id="ARBA00010457"/>
    </source>
</evidence>
<dbReference type="AlphaFoldDB" id="A0A1G8LQQ3"/>
<evidence type="ECO:0000256" key="4">
    <source>
        <dbReference type="SAM" id="MobiDB-lite"/>
    </source>
</evidence>
<organism evidence="7 8">
    <name type="scientific">Natribacillus halophilus</name>
    <dbReference type="NCBI Taxonomy" id="549003"/>
    <lineage>
        <taxon>Bacteria</taxon>
        <taxon>Bacillati</taxon>
        <taxon>Bacillota</taxon>
        <taxon>Bacilli</taxon>
        <taxon>Bacillales</taxon>
        <taxon>Bacillaceae</taxon>
        <taxon>Natribacillus</taxon>
    </lineage>
</organism>
<comment type="similarity">
    <text evidence="1 3">Belongs to the Cu-Zn superoxide dismutase family.</text>
</comment>
<dbReference type="SUPFAM" id="SSF49329">
    <property type="entry name" value="Cu,Zn superoxide dismutase-like"/>
    <property type="match status" value="1"/>
</dbReference>
<evidence type="ECO:0000256" key="3">
    <source>
        <dbReference type="RuleBase" id="RU000393"/>
    </source>
</evidence>
<name>A0A1G8LQQ3_9BACI</name>
<dbReference type="InterPro" id="IPR036423">
    <property type="entry name" value="SOD-like_Cu/Zn_dom_sf"/>
</dbReference>
<feature type="region of interest" description="Disordered" evidence="4">
    <location>
        <begin position="20"/>
        <end position="74"/>
    </location>
</feature>
<keyword evidence="3" id="KW-0186">Copper</keyword>
<dbReference type="RefSeq" id="WP_090396786.1">
    <property type="nucleotide sequence ID" value="NZ_FNEN01000003.1"/>
</dbReference>
<comment type="function">
    <text evidence="2">Destroys radicals which are normally produced within the cells and which are toxic to biological systems. May play a role in favoring mycobacterial survival in phagocytes.</text>
</comment>
<dbReference type="PROSITE" id="PS51257">
    <property type="entry name" value="PROKAR_LIPOPROTEIN"/>
    <property type="match status" value="1"/>
</dbReference>
<evidence type="ECO:0000313" key="8">
    <source>
        <dbReference type="Proteomes" id="UP000198853"/>
    </source>
</evidence>
<sequence>MKKVFYAMLAGSISLMLACSPEGANDSEEAEETSENDENGEAAEEEGEPGATVDLQDENEEPVGTVEFFESGDGNTLLTAEVENLDPGYHGFHIHEEGLCEPDADEGPFDTAEGHYAPEDNAHPEHAGDLPPLHVNEDETAMMSVEVDRFSPDELIEEETAMIVHEDPDNFAHIPDRYQSEDQDEPGSDEDTLDTGDAGDRLACGVIEAP</sequence>
<keyword evidence="3" id="KW-0862">Zinc</keyword>
<evidence type="ECO:0000256" key="2">
    <source>
        <dbReference type="ARBA" id="ARBA00024900"/>
    </source>
</evidence>
<keyword evidence="3" id="KW-0479">Metal-binding</keyword>
<protein>
    <recommendedName>
        <fullName evidence="3">Superoxide dismutase [Cu-Zn]</fullName>
        <ecNumber evidence="3">1.15.1.1</ecNumber>
    </recommendedName>
</protein>
<keyword evidence="5" id="KW-0732">Signal</keyword>
<dbReference type="GO" id="GO:0005507">
    <property type="term" value="F:copper ion binding"/>
    <property type="evidence" value="ECO:0007669"/>
    <property type="project" value="InterPro"/>
</dbReference>
<feature type="signal peptide" evidence="5">
    <location>
        <begin position="1"/>
        <end position="24"/>
    </location>
</feature>
<comment type="cofactor">
    <cofactor evidence="3">
        <name>Cu cation</name>
        <dbReference type="ChEBI" id="CHEBI:23378"/>
    </cofactor>
    <text evidence="3">Binds 1 copper ion per subunit.</text>
</comment>
<dbReference type="Proteomes" id="UP000198853">
    <property type="component" value="Unassembled WGS sequence"/>
</dbReference>
<feature type="region of interest" description="Disordered" evidence="4">
    <location>
        <begin position="165"/>
        <end position="199"/>
    </location>
</feature>
<dbReference type="GO" id="GO:0004784">
    <property type="term" value="F:superoxide dismutase activity"/>
    <property type="evidence" value="ECO:0007669"/>
    <property type="project" value="UniProtKB-EC"/>
</dbReference>
<evidence type="ECO:0000256" key="5">
    <source>
        <dbReference type="SAM" id="SignalP"/>
    </source>
</evidence>
<dbReference type="PANTHER" id="PTHR10003">
    <property type="entry name" value="SUPEROXIDE DISMUTASE CU-ZN -RELATED"/>
    <property type="match status" value="1"/>
</dbReference>
<feature type="chain" id="PRO_5039341681" description="Superoxide dismutase [Cu-Zn]" evidence="5">
    <location>
        <begin position="25"/>
        <end position="210"/>
    </location>
</feature>
<reference evidence="7 8" key="1">
    <citation type="submission" date="2016-10" db="EMBL/GenBank/DDBJ databases">
        <authorList>
            <person name="de Groot N.N."/>
        </authorList>
    </citation>
    <scope>NUCLEOTIDE SEQUENCE [LARGE SCALE GENOMIC DNA]</scope>
    <source>
        <strain evidence="7 8">DSM 21771</strain>
    </source>
</reference>
<dbReference type="Gene3D" id="2.60.40.200">
    <property type="entry name" value="Superoxide dismutase, copper/zinc binding domain"/>
    <property type="match status" value="1"/>
</dbReference>
<dbReference type="EMBL" id="FNEN01000003">
    <property type="protein sequence ID" value="SDI57996.1"/>
    <property type="molecule type" value="Genomic_DNA"/>
</dbReference>
<dbReference type="OrthoDB" id="9792957at2"/>
<dbReference type="InterPro" id="IPR001424">
    <property type="entry name" value="SOD_Cu_Zn_dom"/>
</dbReference>
<dbReference type="Pfam" id="PF00080">
    <property type="entry name" value="Sod_Cu"/>
    <property type="match status" value="1"/>
</dbReference>
<evidence type="ECO:0000313" key="7">
    <source>
        <dbReference type="EMBL" id="SDI57996.1"/>
    </source>
</evidence>
<comment type="catalytic activity">
    <reaction evidence="3">
        <text>2 superoxide + 2 H(+) = H2O2 + O2</text>
        <dbReference type="Rhea" id="RHEA:20696"/>
        <dbReference type="ChEBI" id="CHEBI:15378"/>
        <dbReference type="ChEBI" id="CHEBI:15379"/>
        <dbReference type="ChEBI" id="CHEBI:16240"/>
        <dbReference type="ChEBI" id="CHEBI:18421"/>
        <dbReference type="EC" id="1.15.1.1"/>
    </reaction>
</comment>
<evidence type="ECO:0000259" key="6">
    <source>
        <dbReference type="Pfam" id="PF00080"/>
    </source>
</evidence>
<proteinExistence type="inferred from homology"/>
<feature type="compositionally biased region" description="Basic and acidic residues" evidence="4">
    <location>
        <begin position="112"/>
        <end position="128"/>
    </location>
</feature>
<keyword evidence="3" id="KW-0560">Oxidoreductase</keyword>
<dbReference type="PROSITE" id="PS00332">
    <property type="entry name" value="SOD_CU_ZN_2"/>
    <property type="match status" value="1"/>
</dbReference>
<dbReference type="InterPro" id="IPR024134">
    <property type="entry name" value="SOD_Cu/Zn_/chaperone"/>
</dbReference>
<dbReference type="EC" id="1.15.1.1" evidence="3"/>
<keyword evidence="8" id="KW-1185">Reference proteome</keyword>
<comment type="cofactor">
    <cofactor evidence="3">
        <name>Zn(2+)</name>
        <dbReference type="ChEBI" id="CHEBI:29105"/>
    </cofactor>
    <text evidence="3">Binds 1 zinc ion per subunit.</text>
</comment>
<feature type="region of interest" description="Disordered" evidence="4">
    <location>
        <begin position="109"/>
        <end position="130"/>
    </location>
</feature>
<feature type="compositionally biased region" description="Acidic residues" evidence="4">
    <location>
        <begin position="181"/>
        <end position="194"/>
    </location>
</feature>
<accession>A0A1G8LQQ3</accession>
<feature type="domain" description="Superoxide dismutase copper/zinc binding" evidence="6">
    <location>
        <begin position="64"/>
        <end position="207"/>
    </location>
</feature>
<feature type="compositionally biased region" description="Acidic residues" evidence="4">
    <location>
        <begin position="25"/>
        <end position="48"/>
    </location>
</feature>